<dbReference type="InterPro" id="IPR011008">
    <property type="entry name" value="Dimeric_a/b-barrel"/>
</dbReference>
<dbReference type="SUPFAM" id="SSF54909">
    <property type="entry name" value="Dimeric alpha+beta barrel"/>
    <property type="match status" value="1"/>
</dbReference>
<dbReference type="Pfam" id="PF11695">
    <property type="entry name" value="DUF3291"/>
    <property type="match status" value="1"/>
</dbReference>
<evidence type="ECO:0000313" key="3">
    <source>
        <dbReference type="Proteomes" id="UP000431269"/>
    </source>
</evidence>
<keyword evidence="3" id="KW-1185">Reference proteome</keyword>
<feature type="domain" description="DUF3291" evidence="1">
    <location>
        <begin position="4"/>
        <end position="140"/>
    </location>
</feature>
<gene>
    <name evidence="2" type="ORF">DSM104635_00656</name>
</gene>
<dbReference type="AlphaFoldDB" id="A0A6I6MQL0"/>
<sequence>MHVAELNIGRALYPLDDPRVAGFMNALDAINALAKRTPGFVWRMKDESGAGATDIKFTDNPQDIANLTVWENVEVLEHFVWNTAHKKIYNGKHSWFEAPKQAIFVMWPVEVGCFPTLAEALERLEHLRAHGSTDYAYGWDHLAHLKAWLTKQCG</sequence>
<reference evidence="3" key="1">
    <citation type="submission" date="2019-12" db="EMBL/GenBank/DDBJ databases">
        <title>Complete genome of Terracaulis silvestris 0127_4.</title>
        <authorList>
            <person name="Vieira S."/>
            <person name="Riedel T."/>
            <person name="Sproer C."/>
            <person name="Pascual J."/>
            <person name="Boedeker C."/>
            <person name="Overmann J."/>
        </authorList>
    </citation>
    <scope>NUCLEOTIDE SEQUENCE [LARGE SCALE GENOMIC DNA]</scope>
    <source>
        <strain evidence="3">0127_4</strain>
    </source>
</reference>
<name>A0A6I6MQL0_9CAUL</name>
<dbReference type="RefSeq" id="WP_158767989.1">
    <property type="nucleotide sequence ID" value="NZ_CP047045.1"/>
</dbReference>
<dbReference type="EMBL" id="CP047045">
    <property type="protein sequence ID" value="QGZ93842.1"/>
    <property type="molecule type" value="Genomic_DNA"/>
</dbReference>
<proteinExistence type="predicted"/>
<protein>
    <recommendedName>
        <fullName evidence="1">DUF3291 domain-containing protein</fullName>
    </recommendedName>
</protein>
<evidence type="ECO:0000259" key="1">
    <source>
        <dbReference type="Pfam" id="PF11695"/>
    </source>
</evidence>
<dbReference type="KEGG" id="tsv:DSM104635_00656"/>
<accession>A0A6I6MQL0</accession>
<dbReference type="InterPro" id="IPR021708">
    <property type="entry name" value="DUF3291"/>
</dbReference>
<organism evidence="2 3">
    <name type="scientific">Terricaulis silvestris</name>
    <dbReference type="NCBI Taxonomy" id="2686094"/>
    <lineage>
        <taxon>Bacteria</taxon>
        <taxon>Pseudomonadati</taxon>
        <taxon>Pseudomonadota</taxon>
        <taxon>Alphaproteobacteria</taxon>
        <taxon>Caulobacterales</taxon>
        <taxon>Caulobacteraceae</taxon>
        <taxon>Terricaulis</taxon>
    </lineage>
</organism>
<dbReference type="Proteomes" id="UP000431269">
    <property type="component" value="Chromosome"/>
</dbReference>
<evidence type="ECO:0000313" key="2">
    <source>
        <dbReference type="EMBL" id="QGZ93842.1"/>
    </source>
</evidence>